<sequence length="316" mass="34943">MKKQILILAIMIIGAGLYSCKKKYQIIPPPVPSSSIRDSLEFNFFDSIQYFTVNGLGGGDFVTNKGIVFTIPPYTFRGAAGDTILGDVNIDIVEILDPANMVLMNKTTTSDNEVLVTGGQFRINFTYNSSQVYISSDTVVYVGVPTDISSPNMKLFEGYEDATGFVNWKPVLDTLGQPVATPILTETVNGLFQDYYSFALDSLNSNWINCDYFYNSLGSKTQLSVTLGDKHDNSNTLFFIHFNNFQSVMAGYFDGQKFVTPGTVPVGANVSLLLFSEIDEEYAIKKIDMVVSNGYSLTTTLDPTTYKDLLNTIRNL</sequence>
<dbReference type="EMBL" id="QKSB01000001">
    <property type="protein sequence ID" value="PZE18481.1"/>
    <property type="molecule type" value="Genomic_DNA"/>
</dbReference>
<dbReference type="RefSeq" id="WP_111061381.1">
    <property type="nucleotide sequence ID" value="NZ_JBHUCU010000007.1"/>
</dbReference>
<proteinExistence type="predicted"/>
<protein>
    <submittedName>
        <fullName evidence="1">Uncharacterized protein</fullName>
    </submittedName>
</protein>
<keyword evidence="2" id="KW-1185">Reference proteome</keyword>
<dbReference type="AlphaFoldDB" id="A0A2W1N5R1"/>
<name>A0A2W1N5R1_9FLAO</name>
<dbReference type="PROSITE" id="PS51257">
    <property type="entry name" value="PROKAR_LIPOPROTEIN"/>
    <property type="match status" value="1"/>
</dbReference>
<evidence type="ECO:0000313" key="1">
    <source>
        <dbReference type="EMBL" id="PZE18481.1"/>
    </source>
</evidence>
<gene>
    <name evidence="1" type="ORF">DNU06_01215</name>
</gene>
<dbReference type="OrthoDB" id="1488726at2"/>
<dbReference type="Proteomes" id="UP000249248">
    <property type="component" value="Unassembled WGS sequence"/>
</dbReference>
<reference evidence="1 2" key="1">
    <citation type="submission" date="2018-06" db="EMBL/GenBank/DDBJ databases">
        <title>The draft genome sequence of Crocinitomix sp. SM1701.</title>
        <authorList>
            <person name="Zhang X."/>
        </authorList>
    </citation>
    <scope>NUCLEOTIDE SEQUENCE [LARGE SCALE GENOMIC DNA]</scope>
    <source>
        <strain evidence="1 2">SM1701</strain>
    </source>
</reference>
<accession>A0A2W1N5R1</accession>
<evidence type="ECO:0000313" key="2">
    <source>
        <dbReference type="Proteomes" id="UP000249248"/>
    </source>
</evidence>
<comment type="caution">
    <text evidence="1">The sequence shown here is derived from an EMBL/GenBank/DDBJ whole genome shotgun (WGS) entry which is preliminary data.</text>
</comment>
<organism evidence="1 2">
    <name type="scientific">Putridiphycobacter roseus</name>
    <dbReference type="NCBI Taxonomy" id="2219161"/>
    <lineage>
        <taxon>Bacteria</taxon>
        <taxon>Pseudomonadati</taxon>
        <taxon>Bacteroidota</taxon>
        <taxon>Flavobacteriia</taxon>
        <taxon>Flavobacteriales</taxon>
        <taxon>Crocinitomicaceae</taxon>
        <taxon>Putridiphycobacter</taxon>
    </lineage>
</organism>